<keyword evidence="9" id="KW-1185">Reference proteome</keyword>
<dbReference type="Pfam" id="PF12802">
    <property type="entry name" value="MarR_2"/>
    <property type="match status" value="1"/>
</dbReference>
<accession>A0AAQ1MD24</accession>
<dbReference type="PANTHER" id="PTHR33164:SF43">
    <property type="entry name" value="HTH-TYPE TRANSCRIPTIONAL REPRESSOR YETL"/>
    <property type="match status" value="1"/>
</dbReference>
<dbReference type="PRINTS" id="PR00598">
    <property type="entry name" value="HTHMARR"/>
</dbReference>
<dbReference type="GO" id="GO:0003700">
    <property type="term" value="F:DNA-binding transcription factor activity"/>
    <property type="evidence" value="ECO:0007669"/>
    <property type="project" value="InterPro"/>
</dbReference>
<dbReference type="EMBL" id="WWVX01000002">
    <property type="protein sequence ID" value="MZL68836.1"/>
    <property type="molecule type" value="Genomic_DNA"/>
</dbReference>
<dbReference type="CDD" id="cd00090">
    <property type="entry name" value="HTH_ARSR"/>
    <property type="match status" value="1"/>
</dbReference>
<dbReference type="InterPro" id="IPR036390">
    <property type="entry name" value="WH_DNA-bd_sf"/>
</dbReference>
<dbReference type="Gene3D" id="1.10.10.10">
    <property type="entry name" value="Winged helix-like DNA-binding domain superfamily/Winged helix DNA-binding domain"/>
    <property type="match status" value="1"/>
</dbReference>
<sequence>MQDDRALAVQILREAHRFGYRRMARARDAALFQGEMAVLGCLYGCTKGAEGPLSPSQISAELGVSRAQVTSALNSLEKKGLLQRQPSQSDRRRAQVTLTEEGRAFIQGQTDLFVEKVTHIIRQMGQEDFLQMVSLVKAAFQAAFQYDREHPEQSPRGPRHTGEGRERD</sequence>
<reference evidence="6 9" key="3">
    <citation type="journal article" date="2019" name="Nat. Med.">
        <title>A library of human gut bacterial isolates paired with longitudinal multiomics data enables mechanistic microbiome research.</title>
        <authorList>
            <person name="Poyet M."/>
            <person name="Groussin M."/>
            <person name="Gibbons S.M."/>
            <person name="Avila-Pacheco J."/>
            <person name="Jiang X."/>
            <person name="Kearney S.M."/>
            <person name="Perrotta A.R."/>
            <person name="Berdy B."/>
            <person name="Zhao S."/>
            <person name="Lieberman T.D."/>
            <person name="Swanson P.K."/>
            <person name="Smith M."/>
            <person name="Roesemann S."/>
            <person name="Alexander J.E."/>
            <person name="Rich S.A."/>
            <person name="Livny J."/>
            <person name="Vlamakis H."/>
            <person name="Clish C."/>
            <person name="Bullock K."/>
            <person name="Deik A."/>
            <person name="Scott J."/>
            <person name="Pierce K.A."/>
            <person name="Xavier R.J."/>
            <person name="Alm E.J."/>
        </authorList>
    </citation>
    <scope>NUCLEOTIDE SEQUENCE [LARGE SCALE GENOMIC DNA]</scope>
    <source>
        <strain evidence="6 9">BIOML-A2</strain>
    </source>
</reference>
<comment type="caution">
    <text evidence="7">The sequence shown here is derived from an EMBL/GenBank/DDBJ whole genome shotgun (WGS) entry which is preliminary data.</text>
</comment>
<keyword evidence="2 7" id="KW-0238">DNA-binding</keyword>
<evidence type="ECO:0000313" key="7">
    <source>
        <dbReference type="EMBL" id="SHG07680.1"/>
    </source>
</evidence>
<feature type="region of interest" description="Disordered" evidence="4">
    <location>
        <begin position="146"/>
        <end position="168"/>
    </location>
</feature>
<dbReference type="PROSITE" id="PS50995">
    <property type="entry name" value="HTH_MARR_2"/>
    <property type="match status" value="1"/>
</dbReference>
<dbReference type="InterPro" id="IPR011991">
    <property type="entry name" value="ArsR-like_HTH"/>
</dbReference>
<proteinExistence type="predicted"/>
<dbReference type="InterPro" id="IPR036388">
    <property type="entry name" value="WH-like_DNA-bd_sf"/>
</dbReference>
<evidence type="ECO:0000259" key="5">
    <source>
        <dbReference type="PROSITE" id="PS50995"/>
    </source>
</evidence>
<evidence type="ECO:0000256" key="4">
    <source>
        <dbReference type="SAM" id="MobiDB-lite"/>
    </source>
</evidence>
<dbReference type="EMBL" id="FQVY01000002">
    <property type="protein sequence ID" value="SHG07680.1"/>
    <property type="molecule type" value="Genomic_DNA"/>
</dbReference>
<dbReference type="PROSITE" id="PS01117">
    <property type="entry name" value="HTH_MARR_1"/>
    <property type="match status" value="1"/>
</dbReference>
<dbReference type="SMART" id="SM00347">
    <property type="entry name" value="HTH_MARR"/>
    <property type="match status" value="1"/>
</dbReference>
<dbReference type="PANTHER" id="PTHR33164">
    <property type="entry name" value="TRANSCRIPTIONAL REGULATOR, MARR FAMILY"/>
    <property type="match status" value="1"/>
</dbReference>
<evidence type="ECO:0000256" key="2">
    <source>
        <dbReference type="ARBA" id="ARBA00023125"/>
    </source>
</evidence>
<dbReference type="InterPro" id="IPR000835">
    <property type="entry name" value="HTH_MarR-typ"/>
</dbReference>
<dbReference type="Proteomes" id="UP000184089">
    <property type="component" value="Unassembled WGS sequence"/>
</dbReference>
<dbReference type="InterPro" id="IPR023187">
    <property type="entry name" value="Tscrpt_reg_MarR-type_CS"/>
</dbReference>
<protein>
    <submittedName>
        <fullName evidence="7">DNA-binding transcriptional regulator, MarR family</fullName>
    </submittedName>
    <submittedName>
        <fullName evidence="6">MarR family transcriptional regulator</fullName>
    </submittedName>
</protein>
<dbReference type="InterPro" id="IPR039422">
    <property type="entry name" value="MarR/SlyA-like"/>
</dbReference>
<evidence type="ECO:0000313" key="9">
    <source>
        <dbReference type="Proteomes" id="UP000474718"/>
    </source>
</evidence>
<evidence type="ECO:0000256" key="1">
    <source>
        <dbReference type="ARBA" id="ARBA00023015"/>
    </source>
</evidence>
<evidence type="ECO:0000256" key="3">
    <source>
        <dbReference type="ARBA" id="ARBA00023163"/>
    </source>
</evidence>
<dbReference type="AlphaFoldDB" id="A0AAQ1MD24"/>
<feature type="domain" description="HTH marR-type" evidence="5">
    <location>
        <begin position="1"/>
        <end position="141"/>
    </location>
</feature>
<dbReference type="GO" id="GO:0003677">
    <property type="term" value="F:DNA binding"/>
    <property type="evidence" value="ECO:0007669"/>
    <property type="project" value="UniProtKB-KW"/>
</dbReference>
<dbReference type="RefSeq" id="WP_021660995.1">
    <property type="nucleotide sequence ID" value="NZ_FQVY01000002.1"/>
</dbReference>
<dbReference type="Proteomes" id="UP000474718">
    <property type="component" value="Unassembled WGS sequence"/>
</dbReference>
<keyword evidence="1" id="KW-0805">Transcription regulation</keyword>
<name>A0AAQ1MD24_9FIRM</name>
<evidence type="ECO:0000313" key="8">
    <source>
        <dbReference type="Proteomes" id="UP000184089"/>
    </source>
</evidence>
<dbReference type="SUPFAM" id="SSF46785">
    <property type="entry name" value="Winged helix' DNA-binding domain"/>
    <property type="match status" value="1"/>
</dbReference>
<organism evidence="7 8">
    <name type="scientific">Bittarella massiliensis</name>
    <name type="common">ex Durand et al. 2017</name>
    <dbReference type="NCBI Taxonomy" id="1720313"/>
    <lineage>
        <taxon>Bacteria</taxon>
        <taxon>Bacillati</taxon>
        <taxon>Bacillota</taxon>
        <taxon>Clostridia</taxon>
        <taxon>Eubacteriales</taxon>
        <taxon>Oscillospiraceae</taxon>
        <taxon>Bittarella (ex Durand et al. 2017)</taxon>
    </lineage>
</organism>
<evidence type="ECO:0000313" key="6">
    <source>
        <dbReference type="EMBL" id="MZL68836.1"/>
    </source>
</evidence>
<gene>
    <name evidence="6" type="ORF">GT747_03475</name>
    <name evidence="7" type="ORF">SAMN05444424_1381</name>
</gene>
<reference evidence="7" key="2">
    <citation type="submission" date="2016-11" db="EMBL/GenBank/DDBJ databases">
        <authorList>
            <person name="Varghese N."/>
            <person name="Submissions S."/>
        </authorList>
    </citation>
    <scope>NUCLEOTIDE SEQUENCE</scope>
    <source>
        <strain evidence="7">DSM 4029</strain>
    </source>
</reference>
<keyword evidence="3" id="KW-0804">Transcription</keyword>
<dbReference type="GO" id="GO:0006950">
    <property type="term" value="P:response to stress"/>
    <property type="evidence" value="ECO:0007669"/>
    <property type="project" value="TreeGrafter"/>
</dbReference>
<reference evidence="8" key="1">
    <citation type="submission" date="2016-11" db="EMBL/GenBank/DDBJ databases">
        <authorList>
            <person name="Jaros S."/>
            <person name="Januszkiewicz K."/>
            <person name="Wedrychowicz H."/>
        </authorList>
    </citation>
    <scope>NUCLEOTIDE SEQUENCE [LARGE SCALE GENOMIC DNA]</scope>
    <source>
        <strain evidence="8">DSM 4029</strain>
    </source>
</reference>